<dbReference type="PANTHER" id="PTHR30603">
    <property type="entry name" value="RNA POLYMERASE SIGMA FACTOR RPO"/>
    <property type="match status" value="1"/>
</dbReference>
<keyword evidence="8" id="KW-1185">Reference proteome</keyword>
<dbReference type="NCBIfam" id="TIGR02937">
    <property type="entry name" value="sigma70-ECF"/>
    <property type="match status" value="1"/>
</dbReference>
<dbReference type="Pfam" id="PF04542">
    <property type="entry name" value="Sigma70_r2"/>
    <property type="match status" value="1"/>
</dbReference>
<keyword evidence="2" id="KW-0731">Sigma factor</keyword>
<dbReference type="GO" id="GO:0016987">
    <property type="term" value="F:sigma factor activity"/>
    <property type="evidence" value="ECO:0007669"/>
    <property type="project" value="UniProtKB-KW"/>
</dbReference>
<dbReference type="Gene3D" id="1.20.120.1810">
    <property type="match status" value="1"/>
</dbReference>
<gene>
    <name evidence="7" type="ORF">ADN00_15565</name>
</gene>
<accession>A0A0P6XAP6</accession>
<keyword evidence="3" id="KW-0238">DNA-binding</keyword>
<feature type="domain" description="RNA polymerase sigma-70 region 2" evidence="5">
    <location>
        <begin position="32"/>
        <end position="100"/>
    </location>
</feature>
<sequence length="264" mass="30411">MKTSNGCLLDEDITRRLLKQAQSGDQSAVETLLQRNQRFIQSIARKYYHPERMNDLELDDLVQLGSIGFCMAIQRWDDSKENRFSTYAYYWVRAYIRREALKSDAGTSVSYRFSEKLMEFRRAYSKVFAEQGREPTVRELVDATGMPEDEVGLATLSIQSGYSHSPRLSDDGEELDEGETIPSEVNVESDAIHSALLSEVELIVAQMPKKYQTVMAHRFSLWGQPEMTQRELSKKMGVAFQRVQKIEKKALDHLRQQLTNSRLL</sequence>
<evidence type="ECO:0000256" key="1">
    <source>
        <dbReference type="ARBA" id="ARBA00023015"/>
    </source>
</evidence>
<dbReference type="Pfam" id="PF04545">
    <property type="entry name" value="Sigma70_r4"/>
    <property type="match status" value="1"/>
</dbReference>
<dbReference type="EMBL" id="LGCL01000039">
    <property type="protein sequence ID" value="KPL72235.1"/>
    <property type="molecule type" value="Genomic_DNA"/>
</dbReference>
<dbReference type="OrthoDB" id="147018at2"/>
<evidence type="ECO:0000256" key="2">
    <source>
        <dbReference type="ARBA" id="ARBA00023082"/>
    </source>
</evidence>
<dbReference type="PANTHER" id="PTHR30603:SF17">
    <property type="entry name" value="RNA POLYMERASE SIGMA-G FACTOR"/>
    <property type="match status" value="1"/>
</dbReference>
<organism evidence="7 8">
    <name type="scientific">Ornatilinea apprima</name>
    <dbReference type="NCBI Taxonomy" id="1134406"/>
    <lineage>
        <taxon>Bacteria</taxon>
        <taxon>Bacillati</taxon>
        <taxon>Chloroflexota</taxon>
        <taxon>Anaerolineae</taxon>
        <taxon>Anaerolineales</taxon>
        <taxon>Anaerolineaceae</taxon>
        <taxon>Ornatilinea</taxon>
    </lineage>
</organism>
<reference evidence="7 8" key="1">
    <citation type="submission" date="2015-07" db="EMBL/GenBank/DDBJ databases">
        <title>Genome sequence of Ornatilinea apprima DSM 23815.</title>
        <authorList>
            <person name="Hemp J."/>
            <person name="Ward L.M."/>
            <person name="Pace L.A."/>
            <person name="Fischer W.W."/>
        </authorList>
    </citation>
    <scope>NUCLEOTIDE SEQUENCE [LARGE SCALE GENOMIC DNA]</scope>
    <source>
        <strain evidence="7 8">P3M-1</strain>
    </source>
</reference>
<dbReference type="InterPro" id="IPR013325">
    <property type="entry name" value="RNA_pol_sigma_r2"/>
</dbReference>
<dbReference type="InterPro" id="IPR013324">
    <property type="entry name" value="RNA_pol_sigma_r3/r4-like"/>
</dbReference>
<evidence type="ECO:0000259" key="6">
    <source>
        <dbReference type="Pfam" id="PF04545"/>
    </source>
</evidence>
<dbReference type="InterPro" id="IPR050239">
    <property type="entry name" value="Sigma-70_RNA_pol_init_factors"/>
</dbReference>
<dbReference type="GO" id="GO:0006352">
    <property type="term" value="P:DNA-templated transcription initiation"/>
    <property type="evidence" value="ECO:0007669"/>
    <property type="project" value="InterPro"/>
</dbReference>
<comment type="caution">
    <text evidence="7">The sequence shown here is derived from an EMBL/GenBank/DDBJ whole genome shotgun (WGS) entry which is preliminary data.</text>
</comment>
<keyword evidence="4" id="KW-0804">Transcription</keyword>
<dbReference type="InterPro" id="IPR000943">
    <property type="entry name" value="RNA_pol_sigma70"/>
</dbReference>
<dbReference type="SUPFAM" id="SSF88659">
    <property type="entry name" value="Sigma3 and sigma4 domains of RNA polymerase sigma factors"/>
    <property type="match status" value="2"/>
</dbReference>
<proteinExistence type="predicted"/>
<evidence type="ECO:0000256" key="4">
    <source>
        <dbReference type="ARBA" id="ARBA00023163"/>
    </source>
</evidence>
<evidence type="ECO:0000313" key="8">
    <source>
        <dbReference type="Proteomes" id="UP000050417"/>
    </source>
</evidence>
<protein>
    <recommendedName>
        <fullName evidence="9">RNA polymerase sigma factor</fullName>
    </recommendedName>
</protein>
<evidence type="ECO:0000313" key="7">
    <source>
        <dbReference type="EMBL" id="KPL72235.1"/>
    </source>
</evidence>
<dbReference type="Gene3D" id="1.20.140.160">
    <property type="match status" value="1"/>
</dbReference>
<dbReference type="GO" id="GO:0003677">
    <property type="term" value="F:DNA binding"/>
    <property type="evidence" value="ECO:0007669"/>
    <property type="project" value="UniProtKB-KW"/>
</dbReference>
<dbReference type="STRING" id="1134406.ADN00_15565"/>
<dbReference type="InterPro" id="IPR007630">
    <property type="entry name" value="RNA_pol_sigma70_r4"/>
</dbReference>
<dbReference type="InterPro" id="IPR007627">
    <property type="entry name" value="RNA_pol_sigma70_r2"/>
</dbReference>
<dbReference type="InterPro" id="IPR014284">
    <property type="entry name" value="RNA_pol_sigma-70_dom"/>
</dbReference>
<feature type="domain" description="RNA polymerase sigma-70 region 4" evidence="6">
    <location>
        <begin position="205"/>
        <end position="256"/>
    </location>
</feature>
<dbReference type="AlphaFoldDB" id="A0A0P6XAP6"/>
<dbReference type="PRINTS" id="PR00046">
    <property type="entry name" value="SIGMA70FCT"/>
</dbReference>
<dbReference type="RefSeq" id="WP_075063950.1">
    <property type="nucleotide sequence ID" value="NZ_LGCL01000039.1"/>
</dbReference>
<evidence type="ECO:0000256" key="3">
    <source>
        <dbReference type="ARBA" id="ARBA00023125"/>
    </source>
</evidence>
<dbReference type="SUPFAM" id="SSF88946">
    <property type="entry name" value="Sigma2 domain of RNA polymerase sigma factors"/>
    <property type="match status" value="1"/>
</dbReference>
<evidence type="ECO:0000259" key="5">
    <source>
        <dbReference type="Pfam" id="PF04542"/>
    </source>
</evidence>
<keyword evidence="1" id="KW-0805">Transcription regulation</keyword>
<dbReference type="Proteomes" id="UP000050417">
    <property type="component" value="Unassembled WGS sequence"/>
</dbReference>
<name>A0A0P6XAP6_9CHLR</name>
<evidence type="ECO:0008006" key="9">
    <source>
        <dbReference type="Google" id="ProtNLM"/>
    </source>
</evidence>